<evidence type="ECO:0000313" key="2">
    <source>
        <dbReference type="EMBL" id="SHE43667.1"/>
    </source>
</evidence>
<dbReference type="Proteomes" id="UP000184204">
    <property type="component" value="Unassembled WGS sequence"/>
</dbReference>
<name>A0A0X8VC63_ANAPI</name>
<reference evidence="3" key="2">
    <citation type="submission" date="2016-01" db="EMBL/GenBank/DDBJ databases">
        <authorList>
            <person name="Poehlein A."/>
            <person name="Schlien K."/>
            <person name="Gottschalk G."/>
            <person name="Buckel W."/>
            <person name="Daniel R."/>
        </authorList>
    </citation>
    <scope>NUCLEOTIDE SEQUENCE [LARGE SCALE GENOMIC DNA]</scope>
    <source>
        <strain evidence="3">X2</strain>
    </source>
</reference>
<reference evidence="2" key="3">
    <citation type="submission" date="2016-11" db="EMBL/GenBank/DDBJ databases">
        <authorList>
            <person name="Varghese N."/>
            <person name="Submissions S."/>
        </authorList>
    </citation>
    <scope>NUCLEOTIDE SEQUENCE</scope>
    <source>
        <strain evidence="2">DSM 1682</strain>
    </source>
</reference>
<sequence>MSILKSVQEYLEQFEGMELQPIMTDGTDTEVKSYALAPSGNSKTITDILGKRTYINNYVFYAKEYVGSEADRQDNYEFLDDFFEWIEDNNENEVFPVIKGYQVEEMSATNVLLFDVGEDGKGTYQIQIQLKLQKG</sequence>
<reference evidence="4" key="4">
    <citation type="submission" date="2016-11" db="EMBL/GenBank/DDBJ databases">
        <authorList>
            <person name="Jaros S."/>
            <person name="Januszkiewicz K."/>
            <person name="Wedrychowicz H."/>
        </authorList>
    </citation>
    <scope>NUCLEOTIDE SEQUENCE [LARGE SCALE GENOMIC DNA]</scope>
    <source>
        <strain evidence="4">DSM 1682</strain>
    </source>
</reference>
<gene>
    <name evidence="1" type="ORF">CPRO_07780</name>
    <name evidence="2" type="ORF">SAMN02745151_00702</name>
</gene>
<dbReference type="EMBL" id="FQUA01000002">
    <property type="protein sequence ID" value="SHE43667.1"/>
    <property type="molecule type" value="Genomic_DNA"/>
</dbReference>
<dbReference type="RefSeq" id="WP_066048013.1">
    <property type="nucleotide sequence ID" value="NZ_CP014223.1"/>
</dbReference>
<dbReference type="EMBL" id="CP014223">
    <property type="protein sequence ID" value="AMJ40379.1"/>
    <property type="molecule type" value="Genomic_DNA"/>
</dbReference>
<accession>A0A0X8VC63</accession>
<evidence type="ECO:0000313" key="1">
    <source>
        <dbReference type="EMBL" id="AMJ40379.1"/>
    </source>
</evidence>
<proteinExistence type="predicted"/>
<dbReference type="Proteomes" id="UP000068026">
    <property type="component" value="Chromosome"/>
</dbReference>
<dbReference type="OrthoDB" id="1690493at2"/>
<evidence type="ECO:0000313" key="3">
    <source>
        <dbReference type="Proteomes" id="UP000068026"/>
    </source>
</evidence>
<protein>
    <submittedName>
        <fullName evidence="2">Bacteriophage minor capsid protein</fullName>
    </submittedName>
</protein>
<keyword evidence="3" id="KW-1185">Reference proteome</keyword>
<dbReference type="KEGG" id="cpro:CPRO_07780"/>
<reference evidence="1 3" key="1">
    <citation type="journal article" date="2016" name="Genome Announc.">
        <title>Complete Genome Sequence of the Amino Acid-Fermenting Clostridium propionicum X2 (DSM 1682).</title>
        <authorList>
            <person name="Poehlein A."/>
            <person name="Schlien K."/>
            <person name="Chowdhury N.P."/>
            <person name="Gottschalk G."/>
            <person name="Buckel W."/>
            <person name="Daniel R."/>
        </authorList>
    </citation>
    <scope>NUCLEOTIDE SEQUENCE [LARGE SCALE GENOMIC DNA]</scope>
    <source>
        <strain evidence="1 3">X2</strain>
    </source>
</reference>
<evidence type="ECO:0000313" key="4">
    <source>
        <dbReference type="Proteomes" id="UP000184204"/>
    </source>
</evidence>
<dbReference type="AlphaFoldDB" id="A0A0X8VC63"/>
<organism evidence="2 4">
    <name type="scientific">Anaerotignum propionicum DSM 1682</name>
    <dbReference type="NCBI Taxonomy" id="991789"/>
    <lineage>
        <taxon>Bacteria</taxon>
        <taxon>Bacillati</taxon>
        <taxon>Bacillota</taxon>
        <taxon>Clostridia</taxon>
        <taxon>Lachnospirales</taxon>
        <taxon>Anaerotignaceae</taxon>
        <taxon>Anaerotignum</taxon>
    </lineage>
</organism>